<proteinExistence type="predicted"/>
<keyword evidence="3" id="KW-1185">Reference proteome</keyword>
<dbReference type="InterPro" id="IPR036465">
    <property type="entry name" value="vWFA_dom_sf"/>
</dbReference>
<evidence type="ECO:0000313" key="3">
    <source>
        <dbReference type="Proteomes" id="UP000593567"/>
    </source>
</evidence>
<organism evidence="2 3">
    <name type="scientific">Bugula neritina</name>
    <name type="common">Brown bryozoan</name>
    <name type="synonym">Sertularia neritina</name>
    <dbReference type="NCBI Taxonomy" id="10212"/>
    <lineage>
        <taxon>Eukaryota</taxon>
        <taxon>Metazoa</taxon>
        <taxon>Spiralia</taxon>
        <taxon>Lophotrochozoa</taxon>
        <taxon>Bryozoa</taxon>
        <taxon>Gymnolaemata</taxon>
        <taxon>Cheilostomatida</taxon>
        <taxon>Flustrina</taxon>
        <taxon>Buguloidea</taxon>
        <taxon>Bugulidae</taxon>
        <taxon>Bugula</taxon>
    </lineage>
</organism>
<dbReference type="InterPro" id="IPR002035">
    <property type="entry name" value="VWF_A"/>
</dbReference>
<dbReference type="SUPFAM" id="SSF53300">
    <property type="entry name" value="vWA-like"/>
    <property type="match status" value="1"/>
</dbReference>
<dbReference type="InterPro" id="IPR050525">
    <property type="entry name" value="ECM_Assembly_Org"/>
</dbReference>
<evidence type="ECO:0000259" key="1">
    <source>
        <dbReference type="PROSITE" id="PS50234"/>
    </source>
</evidence>
<comment type="caution">
    <text evidence="2">The sequence shown here is derived from an EMBL/GenBank/DDBJ whole genome shotgun (WGS) entry which is preliminary data.</text>
</comment>
<accession>A0A7J7J7V7</accession>
<dbReference type="EMBL" id="VXIV02002864">
    <property type="protein sequence ID" value="KAF6022339.1"/>
    <property type="molecule type" value="Genomic_DNA"/>
</dbReference>
<dbReference type="PROSITE" id="PS50234">
    <property type="entry name" value="VWFA"/>
    <property type="match status" value="1"/>
</dbReference>
<protein>
    <submittedName>
        <fullName evidence="2">COL22A1</fullName>
    </submittedName>
</protein>
<dbReference type="Gene3D" id="3.40.50.410">
    <property type="entry name" value="von Willebrand factor, type A domain"/>
    <property type="match status" value="1"/>
</dbReference>
<dbReference type="Proteomes" id="UP000593567">
    <property type="component" value="Unassembled WGS sequence"/>
</dbReference>
<dbReference type="OrthoDB" id="6022609at2759"/>
<feature type="domain" description="VWFA" evidence="1">
    <location>
        <begin position="18"/>
        <end position="126"/>
    </location>
</feature>
<dbReference type="AlphaFoldDB" id="A0A7J7J7V7"/>
<evidence type="ECO:0000313" key="2">
    <source>
        <dbReference type="EMBL" id="KAF6022339.1"/>
    </source>
</evidence>
<dbReference type="Pfam" id="PF00092">
    <property type="entry name" value="VWA"/>
    <property type="match status" value="1"/>
</dbReference>
<gene>
    <name evidence="2" type="ORF">EB796_019352</name>
</gene>
<sequence length="135" mass="14660">MVGSGYVEEQILGLQQRSGATSTTDAIKHVREKVLTQPGNRLNDPDTATIVFVVTDGKCNDGCYTLKEEARKLREAGPGVQVFAFGVGEADCDELELIRGKEAGEVFGLPDYNFFEKMAVAVKEQVAKNSNTCVQ</sequence>
<reference evidence="2" key="1">
    <citation type="submission" date="2020-06" db="EMBL/GenBank/DDBJ databases">
        <title>Draft genome of Bugula neritina, a colonial animal packing powerful symbionts and potential medicines.</title>
        <authorList>
            <person name="Rayko M."/>
        </authorList>
    </citation>
    <scope>NUCLEOTIDE SEQUENCE [LARGE SCALE GENOMIC DNA]</scope>
    <source>
        <strain evidence="2">Kwan_BN1</strain>
    </source>
</reference>
<dbReference type="PANTHER" id="PTHR24020">
    <property type="entry name" value="COLLAGEN ALPHA"/>
    <property type="match status" value="1"/>
</dbReference>
<dbReference type="PANTHER" id="PTHR24020:SF84">
    <property type="entry name" value="VWFA DOMAIN-CONTAINING PROTEIN"/>
    <property type="match status" value="1"/>
</dbReference>
<name>A0A7J7J7V7_BUGNE</name>